<dbReference type="Proteomes" id="UP000321304">
    <property type="component" value="Unassembled WGS sequence"/>
</dbReference>
<name>A0A560MJC5_9BRAD</name>
<evidence type="ECO:0000256" key="1">
    <source>
        <dbReference type="SAM" id="Phobius"/>
    </source>
</evidence>
<proteinExistence type="predicted"/>
<sequence length="29" mass="3117">MDNLDYGFLGFAGVSFIALIVSVAWLLIA</sequence>
<accession>A0A560MJC5</accession>
<keyword evidence="1" id="KW-0472">Membrane</keyword>
<organism evidence="2 3">
    <name type="scientific">Bradyrhizobium macuxiense</name>
    <dbReference type="NCBI Taxonomy" id="1755647"/>
    <lineage>
        <taxon>Bacteria</taxon>
        <taxon>Pseudomonadati</taxon>
        <taxon>Pseudomonadota</taxon>
        <taxon>Alphaproteobacteria</taxon>
        <taxon>Hyphomicrobiales</taxon>
        <taxon>Nitrobacteraceae</taxon>
        <taxon>Bradyrhizobium</taxon>
    </lineage>
</organism>
<gene>
    <name evidence="2" type="ORF">FBZ93_101755</name>
</gene>
<keyword evidence="3" id="KW-1185">Reference proteome</keyword>
<keyword evidence="1" id="KW-0812">Transmembrane</keyword>
<dbReference type="AlphaFoldDB" id="A0A560MJC5"/>
<evidence type="ECO:0000313" key="2">
    <source>
        <dbReference type="EMBL" id="TWC07462.1"/>
    </source>
</evidence>
<keyword evidence="1" id="KW-1133">Transmembrane helix</keyword>
<evidence type="ECO:0000313" key="3">
    <source>
        <dbReference type="Proteomes" id="UP000321304"/>
    </source>
</evidence>
<comment type="caution">
    <text evidence="2">The sequence shown here is derived from an EMBL/GenBank/DDBJ whole genome shotgun (WGS) entry which is preliminary data.</text>
</comment>
<dbReference type="EMBL" id="VITY01000001">
    <property type="protein sequence ID" value="TWC07462.1"/>
    <property type="molecule type" value="Genomic_DNA"/>
</dbReference>
<protein>
    <submittedName>
        <fullName evidence="2">Uncharacterized protein</fullName>
    </submittedName>
</protein>
<reference evidence="2 3" key="1">
    <citation type="submission" date="2019-06" db="EMBL/GenBank/DDBJ databases">
        <title>Genomic Encyclopedia of Type Strains, Phase IV (KMG-V): Genome sequencing to study the core and pangenomes of soil and plant-associated prokaryotes.</title>
        <authorList>
            <person name="Whitman W."/>
        </authorList>
    </citation>
    <scope>NUCLEOTIDE SEQUENCE [LARGE SCALE GENOMIC DNA]</scope>
    <source>
        <strain evidence="2 3">BR 10355</strain>
    </source>
</reference>
<feature type="transmembrane region" description="Helical" evidence="1">
    <location>
        <begin position="6"/>
        <end position="28"/>
    </location>
</feature>